<evidence type="ECO:0000256" key="1">
    <source>
        <dbReference type="ARBA" id="ARBA00004141"/>
    </source>
</evidence>
<dbReference type="AlphaFoldDB" id="A0A183JPV3"/>
<evidence type="ECO:0000256" key="5">
    <source>
        <dbReference type="SAM" id="Phobius"/>
    </source>
</evidence>
<dbReference type="EMBL" id="UZAK01006686">
    <property type="protein sequence ID" value="VDO90749.1"/>
    <property type="molecule type" value="Genomic_DNA"/>
</dbReference>
<evidence type="ECO:0000259" key="6">
    <source>
        <dbReference type="Pfam" id="PF03124"/>
    </source>
</evidence>
<gene>
    <name evidence="7" type="ORF">SCUD_LOCUS4741</name>
</gene>
<keyword evidence="2 5" id="KW-0812">Transmembrane</keyword>
<organism evidence="9">
    <name type="scientific">Schistosoma curassoni</name>
    <dbReference type="NCBI Taxonomy" id="6186"/>
    <lineage>
        <taxon>Eukaryota</taxon>
        <taxon>Metazoa</taxon>
        <taxon>Spiralia</taxon>
        <taxon>Lophotrochozoa</taxon>
        <taxon>Platyhelminthes</taxon>
        <taxon>Trematoda</taxon>
        <taxon>Digenea</taxon>
        <taxon>Strigeidida</taxon>
        <taxon>Schistosomatoidea</taxon>
        <taxon>Schistosomatidae</taxon>
        <taxon>Schistosoma</taxon>
    </lineage>
</organism>
<evidence type="ECO:0000256" key="3">
    <source>
        <dbReference type="ARBA" id="ARBA00022989"/>
    </source>
</evidence>
<keyword evidence="8" id="KW-1185">Reference proteome</keyword>
<feature type="transmembrane region" description="Helical" evidence="5">
    <location>
        <begin position="21"/>
        <end position="42"/>
    </location>
</feature>
<evidence type="ECO:0000256" key="4">
    <source>
        <dbReference type="ARBA" id="ARBA00023136"/>
    </source>
</evidence>
<dbReference type="Proteomes" id="UP000279833">
    <property type="component" value="Unassembled WGS sequence"/>
</dbReference>
<name>A0A183JPV3_9TREM</name>
<accession>A0A183JPV3</accession>
<feature type="domain" description="EXS" evidence="6">
    <location>
        <begin position="2"/>
        <end position="58"/>
    </location>
</feature>
<proteinExistence type="predicted"/>
<comment type="subcellular location">
    <subcellularLocation>
        <location evidence="1">Membrane</location>
        <topology evidence="1">Multi-pass membrane protein</topology>
    </subcellularLocation>
</comment>
<dbReference type="InterPro" id="IPR004342">
    <property type="entry name" value="EXS_C"/>
</dbReference>
<reference evidence="7 8" key="2">
    <citation type="submission" date="2018-11" db="EMBL/GenBank/DDBJ databases">
        <authorList>
            <consortium name="Pathogen Informatics"/>
        </authorList>
    </citation>
    <scope>NUCLEOTIDE SEQUENCE [LARGE SCALE GENOMIC DNA]</scope>
    <source>
        <strain evidence="7">Dakar</strain>
        <strain evidence="8">Dakar, Senegal</strain>
    </source>
</reference>
<dbReference type="GO" id="GO:0016020">
    <property type="term" value="C:membrane"/>
    <property type="evidence" value="ECO:0007669"/>
    <property type="project" value="UniProtKB-SubCell"/>
</dbReference>
<dbReference type="WBParaSite" id="SCUD_0000474001-mRNA-1">
    <property type="protein sequence ID" value="SCUD_0000474001-mRNA-1"/>
    <property type="gene ID" value="SCUD_0000474001"/>
</dbReference>
<keyword evidence="4 5" id="KW-0472">Membrane</keyword>
<sequence length="62" mass="7142">MIWGCALIYFLFSEVLHSPGYASPLVLVSFMTLYLVNPFSFAHSKARRWLLRVLVSFSCNIK</sequence>
<evidence type="ECO:0000256" key="2">
    <source>
        <dbReference type="ARBA" id="ARBA00022692"/>
    </source>
</evidence>
<dbReference type="Pfam" id="PF03124">
    <property type="entry name" value="EXS"/>
    <property type="match status" value="1"/>
</dbReference>
<evidence type="ECO:0000313" key="9">
    <source>
        <dbReference type="WBParaSite" id="SCUD_0000474001-mRNA-1"/>
    </source>
</evidence>
<reference evidence="9" key="1">
    <citation type="submission" date="2016-06" db="UniProtKB">
        <authorList>
            <consortium name="WormBaseParasite"/>
        </authorList>
    </citation>
    <scope>IDENTIFICATION</scope>
</reference>
<evidence type="ECO:0000313" key="7">
    <source>
        <dbReference type="EMBL" id="VDO90749.1"/>
    </source>
</evidence>
<evidence type="ECO:0000313" key="8">
    <source>
        <dbReference type="Proteomes" id="UP000279833"/>
    </source>
</evidence>
<protein>
    <submittedName>
        <fullName evidence="9">Secreted protein</fullName>
    </submittedName>
</protein>
<keyword evidence="3 5" id="KW-1133">Transmembrane helix</keyword>
<dbReference type="STRING" id="6186.A0A183JPV3"/>